<protein>
    <submittedName>
        <fullName evidence="6">LacI family DNA-binding transcriptional regulator</fullName>
    </submittedName>
</protein>
<evidence type="ECO:0000256" key="2">
    <source>
        <dbReference type="ARBA" id="ARBA00023015"/>
    </source>
</evidence>
<sequence length="359" mass="39471">MHNRLCYIVQLPIKCQCLLETFMRMRALTDQNTKKTTIYDLAQLAGTSAGTVSAVLNGNWKKRRISEKLATKVRNLADEHGYALNMQASTLRKEKSGIIGMVVPMYDNRYFSSIAQTFERMARAAGYFPIVTCTQRDPELELTAARTMLAYQVEYLICTGATDPDKIHDLCAPAGVPTLNLDLPGKKASSVISDNYAGAFKLTKKILAAAPERSQGSLFVGGREADHNTQERIRGFRDAHAEIGITVTEDQILACGYASQKAAAALSRFLKDAAEPPATMFVNSTISLEGVVTSLRENDLATQDKIVIGCFDWDPFAELLGGNIFMVRQDVETMMNALFSIIREGSEAEIVTIEVPPVL</sequence>
<name>A0ABS9CUI9_9RHOB</name>
<evidence type="ECO:0000256" key="3">
    <source>
        <dbReference type="ARBA" id="ARBA00023125"/>
    </source>
</evidence>
<keyword evidence="1" id="KW-0678">Repressor</keyword>
<comment type="caution">
    <text evidence="6">The sequence shown here is derived from an EMBL/GenBank/DDBJ whole genome shotgun (WGS) entry which is preliminary data.</text>
</comment>
<dbReference type="PANTHER" id="PTHR30146">
    <property type="entry name" value="LACI-RELATED TRANSCRIPTIONAL REPRESSOR"/>
    <property type="match status" value="1"/>
</dbReference>
<evidence type="ECO:0000256" key="4">
    <source>
        <dbReference type="ARBA" id="ARBA00023163"/>
    </source>
</evidence>
<evidence type="ECO:0000259" key="5">
    <source>
        <dbReference type="PROSITE" id="PS50932"/>
    </source>
</evidence>
<organism evidence="6 7">
    <name type="scientific">Octadecabacter dasysiphoniae</name>
    <dbReference type="NCBI Taxonomy" id="2909341"/>
    <lineage>
        <taxon>Bacteria</taxon>
        <taxon>Pseudomonadati</taxon>
        <taxon>Pseudomonadota</taxon>
        <taxon>Alphaproteobacteria</taxon>
        <taxon>Rhodobacterales</taxon>
        <taxon>Roseobacteraceae</taxon>
        <taxon>Octadecabacter</taxon>
    </lineage>
</organism>
<dbReference type="PANTHER" id="PTHR30146:SF45">
    <property type="entry name" value="CATABOLITE REPRESSOR_ACTIVATOR"/>
    <property type="match status" value="1"/>
</dbReference>
<dbReference type="InterPro" id="IPR025997">
    <property type="entry name" value="SBP_2_dom"/>
</dbReference>
<dbReference type="SUPFAM" id="SSF47413">
    <property type="entry name" value="lambda repressor-like DNA-binding domains"/>
    <property type="match status" value="1"/>
</dbReference>
<feature type="domain" description="HTH lacI-type" evidence="5">
    <location>
        <begin position="36"/>
        <end position="93"/>
    </location>
</feature>
<dbReference type="SUPFAM" id="SSF53822">
    <property type="entry name" value="Periplasmic binding protein-like I"/>
    <property type="match status" value="1"/>
</dbReference>
<dbReference type="Pfam" id="PF00356">
    <property type="entry name" value="LacI"/>
    <property type="match status" value="1"/>
</dbReference>
<keyword evidence="4" id="KW-0804">Transcription</keyword>
<dbReference type="RefSeq" id="WP_235224966.1">
    <property type="nucleotide sequence ID" value="NZ_JAKGAQ010000002.1"/>
</dbReference>
<dbReference type="Pfam" id="PF13407">
    <property type="entry name" value="Peripla_BP_4"/>
    <property type="match status" value="1"/>
</dbReference>
<keyword evidence="3 6" id="KW-0238">DNA-binding</keyword>
<evidence type="ECO:0000313" key="6">
    <source>
        <dbReference type="EMBL" id="MCF2870838.1"/>
    </source>
</evidence>
<gene>
    <name evidence="6" type="ORF">L0664_07145</name>
</gene>
<dbReference type="Proteomes" id="UP001200557">
    <property type="component" value="Unassembled WGS sequence"/>
</dbReference>
<accession>A0ABS9CUI9</accession>
<evidence type="ECO:0000256" key="1">
    <source>
        <dbReference type="ARBA" id="ARBA00022491"/>
    </source>
</evidence>
<reference evidence="6 7" key="1">
    <citation type="submission" date="2022-01" db="EMBL/GenBank/DDBJ databases">
        <title>Octadecabacter sp. nov., isolated from a marine alga.</title>
        <authorList>
            <person name="Jin M.S."/>
            <person name="Kim H.M."/>
            <person name="Han D.M."/>
            <person name="Jung J.J."/>
            <person name="Jeon C.O."/>
        </authorList>
    </citation>
    <scope>NUCLEOTIDE SEQUENCE [LARGE SCALE GENOMIC DNA]</scope>
    <source>
        <strain evidence="6 7">G9-8</strain>
    </source>
</reference>
<dbReference type="GO" id="GO:0003677">
    <property type="term" value="F:DNA binding"/>
    <property type="evidence" value="ECO:0007669"/>
    <property type="project" value="UniProtKB-KW"/>
</dbReference>
<dbReference type="EMBL" id="JAKGAQ010000002">
    <property type="protein sequence ID" value="MCF2870838.1"/>
    <property type="molecule type" value="Genomic_DNA"/>
</dbReference>
<keyword evidence="2" id="KW-0805">Transcription regulation</keyword>
<dbReference type="InterPro" id="IPR028082">
    <property type="entry name" value="Peripla_BP_I"/>
</dbReference>
<proteinExistence type="predicted"/>
<dbReference type="SMART" id="SM00354">
    <property type="entry name" value="HTH_LACI"/>
    <property type="match status" value="1"/>
</dbReference>
<evidence type="ECO:0000313" key="7">
    <source>
        <dbReference type="Proteomes" id="UP001200557"/>
    </source>
</evidence>
<dbReference type="CDD" id="cd01392">
    <property type="entry name" value="HTH_LacI"/>
    <property type="match status" value="1"/>
</dbReference>
<dbReference type="InterPro" id="IPR010982">
    <property type="entry name" value="Lambda_DNA-bd_dom_sf"/>
</dbReference>
<keyword evidence="7" id="KW-1185">Reference proteome</keyword>
<dbReference type="Gene3D" id="3.40.50.2300">
    <property type="match status" value="2"/>
</dbReference>
<dbReference type="PROSITE" id="PS50932">
    <property type="entry name" value="HTH_LACI_2"/>
    <property type="match status" value="1"/>
</dbReference>
<dbReference type="InterPro" id="IPR000843">
    <property type="entry name" value="HTH_LacI"/>
</dbReference>
<dbReference type="CDD" id="cd06274">
    <property type="entry name" value="PBP1_FruR"/>
    <property type="match status" value="1"/>
</dbReference>
<dbReference type="Gene3D" id="1.10.260.40">
    <property type="entry name" value="lambda repressor-like DNA-binding domains"/>
    <property type="match status" value="1"/>
</dbReference>